<comment type="caution">
    <text evidence="2">The sequence shown here is derived from an EMBL/GenBank/DDBJ whole genome shotgun (WGS) entry which is preliminary data.</text>
</comment>
<protein>
    <submittedName>
        <fullName evidence="2">Uncharacterized protein</fullName>
    </submittedName>
</protein>
<evidence type="ECO:0000256" key="1">
    <source>
        <dbReference type="SAM" id="MobiDB-lite"/>
    </source>
</evidence>
<sequence>MNRKMRRALEKSNAHSARRIVQKQRQAERDQTQHDMIVGMYIMMGLKLHEVFGFGGQRLMRLYGAIDEECGRWKSEGLDIRNLANELKEKTGIEVPVD</sequence>
<organism evidence="2 3">
    <name type="scientific">Moryella indoligenes</name>
    <dbReference type="NCBI Taxonomy" id="371674"/>
    <lineage>
        <taxon>Bacteria</taxon>
        <taxon>Bacillati</taxon>
        <taxon>Bacillota</taxon>
        <taxon>Clostridia</taxon>
        <taxon>Lachnospirales</taxon>
        <taxon>Lachnospiraceae</taxon>
        <taxon>Moryella</taxon>
    </lineage>
</organism>
<feature type="region of interest" description="Disordered" evidence="1">
    <location>
        <begin position="1"/>
        <end position="30"/>
    </location>
</feature>
<proteinExistence type="predicted"/>
<reference evidence="2" key="1">
    <citation type="submission" date="2023-07" db="EMBL/GenBank/DDBJ databases">
        <title>Genomic Encyclopedia of Type Strains, Phase IV (KMG-IV): sequencing the most valuable type-strain genomes for metagenomic binning, comparative biology and taxonomic classification.</title>
        <authorList>
            <person name="Goeker M."/>
        </authorList>
    </citation>
    <scope>NUCLEOTIDE SEQUENCE</scope>
    <source>
        <strain evidence="2">DSM 19659</strain>
    </source>
</reference>
<evidence type="ECO:0000313" key="2">
    <source>
        <dbReference type="EMBL" id="MDQ0153427.1"/>
    </source>
</evidence>
<name>A0AAE3VC59_9FIRM</name>
<gene>
    <name evidence="2" type="ORF">J2S20_002147</name>
</gene>
<dbReference type="AlphaFoldDB" id="A0AAE3VC59"/>
<evidence type="ECO:0000313" key="3">
    <source>
        <dbReference type="Proteomes" id="UP001241537"/>
    </source>
</evidence>
<keyword evidence="3" id="KW-1185">Reference proteome</keyword>
<accession>A0AAE3VC59</accession>
<dbReference type="Proteomes" id="UP001241537">
    <property type="component" value="Unassembled WGS sequence"/>
</dbReference>
<dbReference type="EMBL" id="JAUSTO010000019">
    <property type="protein sequence ID" value="MDQ0153427.1"/>
    <property type="molecule type" value="Genomic_DNA"/>
</dbReference>
<dbReference type="RefSeq" id="WP_307255382.1">
    <property type="nucleotide sequence ID" value="NZ_JAUSTO010000019.1"/>
</dbReference>